<feature type="transmembrane region" description="Helical" evidence="12">
    <location>
        <begin position="262"/>
        <end position="279"/>
    </location>
</feature>
<dbReference type="CDD" id="cd07341">
    <property type="entry name" value="M56_BlaR1_MecR1_like"/>
    <property type="match status" value="1"/>
</dbReference>
<dbReference type="EMBL" id="JBHTHY010000003">
    <property type="protein sequence ID" value="MFD0796369.1"/>
    <property type="molecule type" value="Genomic_DNA"/>
</dbReference>
<evidence type="ECO:0000256" key="7">
    <source>
        <dbReference type="ARBA" id="ARBA00022927"/>
    </source>
</evidence>
<dbReference type="Proteomes" id="UP001597012">
    <property type="component" value="Unassembled WGS sequence"/>
</dbReference>
<dbReference type="PROSITE" id="PS52015">
    <property type="entry name" value="TONB_CTD"/>
    <property type="match status" value="3"/>
</dbReference>
<gene>
    <name evidence="14" type="ORF">ACFQZJ_02770</name>
</gene>
<name>A0ABW3B160_9FLAO</name>
<keyword evidence="15" id="KW-1185">Reference proteome</keyword>
<dbReference type="Pfam" id="PF05569">
    <property type="entry name" value="Peptidase_M56"/>
    <property type="match status" value="1"/>
</dbReference>
<comment type="similarity">
    <text evidence="10">Belongs to the TonB-dependent receptor family.</text>
</comment>
<evidence type="ECO:0000256" key="2">
    <source>
        <dbReference type="ARBA" id="ARBA00006555"/>
    </source>
</evidence>
<keyword evidence="3 10" id="KW-0813">Transport</keyword>
<dbReference type="Gene3D" id="2.170.130.10">
    <property type="entry name" value="TonB-dependent receptor, plug domain"/>
    <property type="match status" value="2"/>
</dbReference>
<comment type="similarity">
    <text evidence="2">Belongs to the TonB family.</text>
</comment>
<evidence type="ECO:0000313" key="14">
    <source>
        <dbReference type="EMBL" id="MFD0796369.1"/>
    </source>
</evidence>
<evidence type="ECO:0000259" key="13">
    <source>
        <dbReference type="PROSITE" id="PS52015"/>
    </source>
</evidence>
<keyword evidence="6 10" id="KW-0812">Transmembrane</keyword>
<protein>
    <submittedName>
        <fullName evidence="14">TonB family protein</fullName>
    </submittedName>
</protein>
<keyword evidence="7" id="KW-0653">Protein transport</keyword>
<evidence type="ECO:0000256" key="1">
    <source>
        <dbReference type="ARBA" id="ARBA00004383"/>
    </source>
</evidence>
<keyword evidence="9 10" id="KW-0472">Membrane</keyword>
<feature type="coiled-coil region" evidence="11">
    <location>
        <begin position="679"/>
        <end position="706"/>
    </location>
</feature>
<keyword evidence="10" id="KW-0998">Cell outer membrane</keyword>
<keyword evidence="5" id="KW-0997">Cell inner membrane</keyword>
<evidence type="ECO:0000313" key="15">
    <source>
        <dbReference type="Proteomes" id="UP001597012"/>
    </source>
</evidence>
<evidence type="ECO:0000256" key="8">
    <source>
        <dbReference type="ARBA" id="ARBA00022989"/>
    </source>
</evidence>
<evidence type="ECO:0000256" key="9">
    <source>
        <dbReference type="ARBA" id="ARBA00023136"/>
    </source>
</evidence>
<reference evidence="15" key="1">
    <citation type="journal article" date="2019" name="Int. J. Syst. Evol. Microbiol.">
        <title>The Global Catalogue of Microorganisms (GCM) 10K type strain sequencing project: providing services to taxonomists for standard genome sequencing and annotation.</title>
        <authorList>
            <consortium name="The Broad Institute Genomics Platform"/>
            <consortium name="The Broad Institute Genome Sequencing Center for Infectious Disease"/>
            <person name="Wu L."/>
            <person name="Ma J."/>
        </authorList>
    </citation>
    <scope>NUCLEOTIDE SEQUENCE [LARGE SCALE GENOMIC DNA]</scope>
    <source>
        <strain evidence="15">CCUG 61948</strain>
    </source>
</reference>
<evidence type="ECO:0000256" key="10">
    <source>
        <dbReference type="PROSITE-ProRule" id="PRU01360"/>
    </source>
</evidence>
<dbReference type="RefSeq" id="WP_379932125.1">
    <property type="nucleotide sequence ID" value="NZ_JBHTHY010000003.1"/>
</dbReference>
<evidence type="ECO:0000256" key="3">
    <source>
        <dbReference type="ARBA" id="ARBA00022448"/>
    </source>
</evidence>
<dbReference type="SUPFAM" id="SSF74653">
    <property type="entry name" value="TolA/TonB C-terminal domain"/>
    <property type="match status" value="3"/>
</dbReference>
<feature type="transmembrane region" description="Helical" evidence="12">
    <location>
        <begin position="34"/>
        <end position="51"/>
    </location>
</feature>
<dbReference type="InterPro" id="IPR039426">
    <property type="entry name" value="TonB-dep_rcpt-like"/>
</dbReference>
<keyword evidence="10" id="KW-1134">Transmembrane beta strand</keyword>
<keyword evidence="11" id="KW-0175">Coiled coil</keyword>
<feature type="transmembrane region" description="Helical" evidence="12">
    <location>
        <begin position="94"/>
        <end position="112"/>
    </location>
</feature>
<evidence type="ECO:0000256" key="5">
    <source>
        <dbReference type="ARBA" id="ARBA00022519"/>
    </source>
</evidence>
<evidence type="ECO:0000256" key="4">
    <source>
        <dbReference type="ARBA" id="ARBA00022475"/>
    </source>
</evidence>
<evidence type="ECO:0000256" key="12">
    <source>
        <dbReference type="SAM" id="Phobius"/>
    </source>
</evidence>
<dbReference type="PANTHER" id="PTHR33446:SF2">
    <property type="entry name" value="PROTEIN TONB"/>
    <property type="match status" value="1"/>
</dbReference>
<dbReference type="InterPro" id="IPR051045">
    <property type="entry name" value="TonB-dependent_transducer"/>
</dbReference>
<dbReference type="NCBIfam" id="TIGR01352">
    <property type="entry name" value="tonB_Cterm"/>
    <property type="match status" value="2"/>
</dbReference>
<feature type="domain" description="TonB C-terminal" evidence="13">
    <location>
        <begin position="735"/>
        <end position="830"/>
    </location>
</feature>
<comment type="subcellular location">
    <subcellularLocation>
        <location evidence="1">Cell inner membrane</location>
        <topology evidence="1">Single-pass membrane protein</topology>
        <orientation evidence="1">Periplasmic side</orientation>
    </subcellularLocation>
    <subcellularLocation>
        <location evidence="10">Cell outer membrane</location>
        <topology evidence="10">Multi-pass membrane protein</topology>
    </subcellularLocation>
</comment>
<proteinExistence type="inferred from homology"/>
<feature type="domain" description="TonB C-terminal" evidence="13">
    <location>
        <begin position="556"/>
        <end position="651"/>
    </location>
</feature>
<comment type="caution">
    <text evidence="14">The sequence shown here is derived from an EMBL/GenBank/DDBJ whole genome shotgun (WGS) entry which is preliminary data.</text>
</comment>
<dbReference type="PANTHER" id="PTHR33446">
    <property type="entry name" value="PROTEIN TONB-RELATED"/>
    <property type="match status" value="1"/>
</dbReference>
<dbReference type="Pfam" id="PF03544">
    <property type="entry name" value="TonB_C"/>
    <property type="match status" value="3"/>
</dbReference>
<dbReference type="InterPro" id="IPR037682">
    <property type="entry name" value="TonB_C"/>
</dbReference>
<keyword evidence="4" id="KW-1003">Cell membrane</keyword>
<dbReference type="InterPro" id="IPR008756">
    <property type="entry name" value="Peptidase_M56"/>
</dbReference>
<dbReference type="Gene3D" id="3.30.1150.10">
    <property type="match status" value="3"/>
</dbReference>
<dbReference type="InterPro" id="IPR006260">
    <property type="entry name" value="TonB/TolA_C"/>
</dbReference>
<keyword evidence="8 12" id="KW-1133">Transmembrane helix</keyword>
<organism evidence="14 15">
    <name type="scientific">Maribacter chungangensis</name>
    <dbReference type="NCBI Taxonomy" id="1069117"/>
    <lineage>
        <taxon>Bacteria</taxon>
        <taxon>Pseudomonadati</taxon>
        <taxon>Bacteroidota</taxon>
        <taxon>Flavobacteriia</taxon>
        <taxon>Flavobacteriales</taxon>
        <taxon>Flavobacteriaceae</taxon>
        <taxon>Maribacter</taxon>
    </lineage>
</organism>
<evidence type="ECO:0000256" key="6">
    <source>
        <dbReference type="ARBA" id="ARBA00022692"/>
    </source>
</evidence>
<dbReference type="InterPro" id="IPR037066">
    <property type="entry name" value="Plug_dom_sf"/>
</dbReference>
<feature type="transmembrane region" description="Helical" evidence="12">
    <location>
        <begin position="6"/>
        <end position="22"/>
    </location>
</feature>
<dbReference type="PROSITE" id="PS52016">
    <property type="entry name" value="TONB_DEPENDENT_REC_3"/>
    <property type="match status" value="1"/>
</dbReference>
<accession>A0ABW3B160</accession>
<evidence type="ECO:0000256" key="11">
    <source>
        <dbReference type="SAM" id="Coils"/>
    </source>
</evidence>
<feature type="domain" description="TonB C-terminal" evidence="13">
    <location>
        <begin position="425"/>
        <end position="520"/>
    </location>
</feature>
<sequence>MIQYILECIAFQLAFLVIYDFFLKKETFFQWNRVYLIGTYLLSLVLPWIKIEALKTTVPEQYAVYPEFLWNMDNVGVAAVGQASPGFQISWQEGILYGGMLVAAVYFAYKLVQLYRLSRNGNLERFPNFTRIVIANSEMAFSFFRSIFLGDKILEREHSSIIKHELVHIEQRHTLDLLIFEFMRIVGWFNPLVYVYQNRIAELHEFIADAQVPKKERKAHYDLLLSQIFQTQNISFVNQFYKKSLIKKRIVMLQKSKSKKVFQLKYLLILPLLVGMLVYNSCGMVSQAKENLHKSFTVSNLEQLSLKKTNQLFTQLIDLSLQSQDWSMVVKDTYSTVTFSRANKGSGISGPDGAIIQAKMQIESKILDDDFELFKDDIISLSRRIIQSDGNKKVNNTDVAIIPFAEVEKVPVFPGCENDADKRGCFFESMRNHIRKHFNYPKEAQEKGIQGQVNTMFVIDETGAVTKARFRGPDSLLKNEAKRIISRLPKMQPGEHKGEKVQVAFSIPISFKLNSNTPTKEVVPQNYNEAMDVPFSVIEEVPIFPGCEGATDKRKCFNEMMQKHIAKNFRYPKEAQEKGLQGRVNVLLTIGKDGVIKNLRMRGPDVLLENEAKRIMDLLPNMVPGKKDGKEVNVPYSIPITFKLDMDSDTTNNMTVMYNALLMERKRLLKSADAENPIIQNLDNQIQSLKRSIRASEELAQQAKIEKEAMDVPFSAIEEVPIFPGCEGATDKRKCFNEMMQKHIAKNFRYPKEAQEKGLQGRVNILLTIGKDGVIKNLRMRGPDVLLENEAKRIMDLLPNMVPGKKDGKEVNVPYSIPISFRLDYNADETANWKLDTTNKKEERIGDDTPLFMVDGNEYTKKDFIDFEKSNPNNIKFINVIKGDAAIEKYGERAKNGVVEVVTKDKTGLTKDKDENPIYFLDGVETTKKYIETINPDFIASVNVLKGKAAEDKYGEKGKNGVVEITLKKKD</sequence>